<gene>
    <name evidence="1" type="ORF">SVIM_LOCUS386498</name>
</gene>
<name>A0A6N2N217_SALVM</name>
<protein>
    <recommendedName>
        <fullName evidence="2">Ubiquinol-cytochrome c reductase complex 6.7 kDa protein</fullName>
    </recommendedName>
</protein>
<accession>A0A6N2N217</accession>
<evidence type="ECO:0008006" key="2">
    <source>
        <dbReference type="Google" id="ProtNLM"/>
    </source>
</evidence>
<sequence length="89" mass="10096">MAGKAAMSKFISPRLRLQSIQTAACWGVAAGTTALWVVQPFDWIKKTFFEKGNSEEKTLQMVDYFFTDSNNDGVKFYRSVLPLPWLVVD</sequence>
<evidence type="ECO:0000313" key="1">
    <source>
        <dbReference type="EMBL" id="VFU54881.1"/>
    </source>
</evidence>
<organism evidence="1">
    <name type="scientific">Salix viminalis</name>
    <name type="common">Common osier</name>
    <name type="synonym">Basket willow</name>
    <dbReference type="NCBI Taxonomy" id="40686"/>
    <lineage>
        <taxon>Eukaryota</taxon>
        <taxon>Viridiplantae</taxon>
        <taxon>Streptophyta</taxon>
        <taxon>Embryophyta</taxon>
        <taxon>Tracheophyta</taxon>
        <taxon>Spermatophyta</taxon>
        <taxon>Magnoliopsida</taxon>
        <taxon>eudicotyledons</taxon>
        <taxon>Gunneridae</taxon>
        <taxon>Pentapetalae</taxon>
        <taxon>rosids</taxon>
        <taxon>fabids</taxon>
        <taxon>Malpighiales</taxon>
        <taxon>Salicaceae</taxon>
        <taxon>Saliceae</taxon>
        <taxon>Salix</taxon>
    </lineage>
</organism>
<proteinExistence type="predicted"/>
<dbReference type="AlphaFoldDB" id="A0A6N2N217"/>
<reference evidence="1" key="1">
    <citation type="submission" date="2019-03" db="EMBL/GenBank/DDBJ databases">
        <authorList>
            <person name="Mank J."/>
            <person name="Almeida P."/>
        </authorList>
    </citation>
    <scope>NUCLEOTIDE SEQUENCE</scope>
    <source>
        <strain evidence="1">78183</strain>
    </source>
</reference>
<dbReference type="EMBL" id="CAADRP010001863">
    <property type="protein sequence ID" value="VFU54881.1"/>
    <property type="molecule type" value="Genomic_DNA"/>
</dbReference>